<dbReference type="InterPro" id="IPR005532">
    <property type="entry name" value="SUMF_dom"/>
</dbReference>
<feature type="signal peptide" evidence="1">
    <location>
        <begin position="1"/>
        <end position="34"/>
    </location>
</feature>
<evidence type="ECO:0000313" key="4">
    <source>
        <dbReference type="Proteomes" id="UP000198575"/>
    </source>
</evidence>
<name>A0A1I5AHJ5_9GAMM</name>
<sequence>MDRKGSSVKGSAGRHGKWLAATLFVALPSMPALAADYIDVPGGAYASVLPTAETPLDVNVPALAMRSEPVSNAEFLAFVSTHPQWRRDQVPRVFAESRYLDHWPTADSIGPGQARQPVVKVSWFAAEAYCESEQARLPTWHEWEYVAAADATRRDARSDPAWRNRILGWYERTSGGDLAEIGGDANAYGVRDLHGLVWEWVDDFNALFVSADNRNQGDPDLLKFCGAGALSMQDRDNYAVLMRIAMLSSLKGADVTGNLGFRCVRPNEEKSP</sequence>
<dbReference type="Gene3D" id="3.90.1580.10">
    <property type="entry name" value="paralog of FGE (formylglycine-generating enzyme)"/>
    <property type="match status" value="1"/>
</dbReference>
<dbReference type="RefSeq" id="WP_092410450.1">
    <property type="nucleotide sequence ID" value="NZ_FOVF01000038.1"/>
</dbReference>
<gene>
    <name evidence="3" type="ORF">SAMN05216289_1388</name>
</gene>
<dbReference type="SUPFAM" id="SSF56436">
    <property type="entry name" value="C-type lectin-like"/>
    <property type="match status" value="1"/>
</dbReference>
<dbReference type="GO" id="GO:0120147">
    <property type="term" value="F:formylglycine-generating oxidase activity"/>
    <property type="evidence" value="ECO:0007669"/>
    <property type="project" value="TreeGrafter"/>
</dbReference>
<protein>
    <submittedName>
        <fullName evidence="3">Formylglycine-generating enzyme, required for sulfatase activity, contains SUMF1/FGE domain</fullName>
    </submittedName>
</protein>
<proteinExistence type="predicted"/>
<dbReference type="InterPro" id="IPR042095">
    <property type="entry name" value="SUMF_sf"/>
</dbReference>
<evidence type="ECO:0000256" key="1">
    <source>
        <dbReference type="SAM" id="SignalP"/>
    </source>
</evidence>
<keyword evidence="1" id="KW-0732">Signal</keyword>
<dbReference type="Proteomes" id="UP000198575">
    <property type="component" value="Unassembled WGS sequence"/>
</dbReference>
<reference evidence="3 4" key="1">
    <citation type="submission" date="2016-10" db="EMBL/GenBank/DDBJ databases">
        <authorList>
            <person name="de Groot N.N."/>
        </authorList>
    </citation>
    <scope>NUCLEOTIDE SEQUENCE [LARGE SCALE GENOMIC DNA]</scope>
    <source>
        <strain evidence="3 4">CGMCC 1.7659</strain>
    </source>
</reference>
<dbReference type="InterPro" id="IPR016187">
    <property type="entry name" value="CTDL_fold"/>
</dbReference>
<dbReference type="AlphaFoldDB" id="A0A1I5AHJ5"/>
<dbReference type="Pfam" id="PF03781">
    <property type="entry name" value="FGE-sulfatase"/>
    <property type="match status" value="1"/>
</dbReference>
<dbReference type="OrthoDB" id="9768004at2"/>
<dbReference type="STRING" id="578942.SAMN05216289_1388"/>
<evidence type="ECO:0000259" key="2">
    <source>
        <dbReference type="Pfam" id="PF03781"/>
    </source>
</evidence>
<feature type="chain" id="PRO_5011647662" evidence="1">
    <location>
        <begin position="35"/>
        <end position="272"/>
    </location>
</feature>
<evidence type="ECO:0000313" key="3">
    <source>
        <dbReference type="EMBL" id="SFN61908.1"/>
    </source>
</evidence>
<feature type="domain" description="Sulfatase-modifying factor enzyme-like" evidence="2">
    <location>
        <begin position="35"/>
        <end position="265"/>
    </location>
</feature>
<dbReference type="PANTHER" id="PTHR23150">
    <property type="entry name" value="SULFATASE MODIFYING FACTOR 1, 2"/>
    <property type="match status" value="1"/>
</dbReference>
<organism evidence="3 4">
    <name type="scientific">Dokdonella immobilis</name>
    <dbReference type="NCBI Taxonomy" id="578942"/>
    <lineage>
        <taxon>Bacteria</taxon>
        <taxon>Pseudomonadati</taxon>
        <taxon>Pseudomonadota</taxon>
        <taxon>Gammaproteobacteria</taxon>
        <taxon>Lysobacterales</taxon>
        <taxon>Rhodanobacteraceae</taxon>
        <taxon>Dokdonella</taxon>
    </lineage>
</organism>
<keyword evidence="4" id="KW-1185">Reference proteome</keyword>
<dbReference type="InterPro" id="IPR051043">
    <property type="entry name" value="Sulfatase_Mod_Factor_Kinase"/>
</dbReference>
<accession>A0A1I5AHJ5</accession>
<dbReference type="PANTHER" id="PTHR23150:SF19">
    <property type="entry name" value="FORMYLGLYCINE-GENERATING ENZYME"/>
    <property type="match status" value="1"/>
</dbReference>
<dbReference type="EMBL" id="FOVF01000038">
    <property type="protein sequence ID" value="SFN61908.1"/>
    <property type="molecule type" value="Genomic_DNA"/>
</dbReference>